<name>A0A8J6HMR5_TENMO</name>
<feature type="compositionally biased region" description="Low complexity" evidence="1">
    <location>
        <begin position="7"/>
        <end position="18"/>
    </location>
</feature>
<keyword evidence="3" id="KW-1185">Reference proteome</keyword>
<feature type="compositionally biased region" description="Low complexity" evidence="1">
    <location>
        <begin position="82"/>
        <end position="92"/>
    </location>
</feature>
<reference evidence="2" key="1">
    <citation type="journal article" date="2020" name="J Insects Food Feed">
        <title>The yellow mealworm (Tenebrio molitor) genome: a resource for the emerging insects as food and feed industry.</title>
        <authorList>
            <person name="Eriksson T."/>
            <person name="Andere A."/>
            <person name="Kelstrup H."/>
            <person name="Emery V."/>
            <person name="Picard C."/>
        </authorList>
    </citation>
    <scope>NUCLEOTIDE SEQUENCE</scope>
    <source>
        <strain evidence="2">Stoneville</strain>
        <tissue evidence="2">Whole head</tissue>
    </source>
</reference>
<dbReference type="EMBL" id="JABDTM020019436">
    <property type="protein sequence ID" value="KAH0817455.1"/>
    <property type="molecule type" value="Genomic_DNA"/>
</dbReference>
<proteinExistence type="predicted"/>
<evidence type="ECO:0000313" key="3">
    <source>
        <dbReference type="Proteomes" id="UP000719412"/>
    </source>
</evidence>
<evidence type="ECO:0000313" key="2">
    <source>
        <dbReference type="EMBL" id="KAH0817455.1"/>
    </source>
</evidence>
<comment type="caution">
    <text evidence="2">The sequence shown here is derived from an EMBL/GenBank/DDBJ whole genome shotgun (WGS) entry which is preliminary data.</text>
</comment>
<protein>
    <submittedName>
        <fullName evidence="2">Uncharacterized protein</fullName>
    </submittedName>
</protein>
<organism evidence="2 3">
    <name type="scientific">Tenebrio molitor</name>
    <name type="common">Yellow mealworm beetle</name>
    <dbReference type="NCBI Taxonomy" id="7067"/>
    <lineage>
        <taxon>Eukaryota</taxon>
        <taxon>Metazoa</taxon>
        <taxon>Ecdysozoa</taxon>
        <taxon>Arthropoda</taxon>
        <taxon>Hexapoda</taxon>
        <taxon>Insecta</taxon>
        <taxon>Pterygota</taxon>
        <taxon>Neoptera</taxon>
        <taxon>Endopterygota</taxon>
        <taxon>Coleoptera</taxon>
        <taxon>Polyphaga</taxon>
        <taxon>Cucujiformia</taxon>
        <taxon>Tenebrionidae</taxon>
        <taxon>Tenebrio</taxon>
    </lineage>
</organism>
<evidence type="ECO:0000256" key="1">
    <source>
        <dbReference type="SAM" id="MobiDB-lite"/>
    </source>
</evidence>
<feature type="region of interest" description="Disordered" evidence="1">
    <location>
        <begin position="1"/>
        <end position="22"/>
    </location>
</feature>
<reference evidence="2" key="2">
    <citation type="submission" date="2021-08" db="EMBL/GenBank/DDBJ databases">
        <authorList>
            <person name="Eriksson T."/>
        </authorList>
    </citation>
    <scope>NUCLEOTIDE SEQUENCE</scope>
    <source>
        <strain evidence="2">Stoneville</strain>
        <tissue evidence="2">Whole head</tissue>
    </source>
</reference>
<dbReference type="AlphaFoldDB" id="A0A8J6HMR5"/>
<dbReference type="Proteomes" id="UP000719412">
    <property type="component" value="Unassembled WGS sequence"/>
</dbReference>
<feature type="region of interest" description="Disordered" evidence="1">
    <location>
        <begin position="82"/>
        <end position="101"/>
    </location>
</feature>
<sequence length="101" mass="10456">MQNIRITPQTTTKQPSPSLANGVDACETIDRRPEFRAGGGNFSKIDRPNTLPIFFAVTKRRDRGGGGAAGACGCVRGVAATAAAPGGPFADGSRPNGRRLT</sequence>
<accession>A0A8J6HMR5</accession>
<gene>
    <name evidence="2" type="ORF">GEV33_005336</name>
</gene>